<name>A0A2T7DSI2_9POAL</name>
<evidence type="ECO:0000313" key="2">
    <source>
        <dbReference type="Proteomes" id="UP000244336"/>
    </source>
</evidence>
<dbReference type="AlphaFoldDB" id="A0A2T7DSI2"/>
<organism evidence="1 2">
    <name type="scientific">Panicum hallii var. hallii</name>
    <dbReference type="NCBI Taxonomy" id="1504633"/>
    <lineage>
        <taxon>Eukaryota</taxon>
        <taxon>Viridiplantae</taxon>
        <taxon>Streptophyta</taxon>
        <taxon>Embryophyta</taxon>
        <taxon>Tracheophyta</taxon>
        <taxon>Spermatophyta</taxon>
        <taxon>Magnoliopsida</taxon>
        <taxon>Liliopsida</taxon>
        <taxon>Poales</taxon>
        <taxon>Poaceae</taxon>
        <taxon>PACMAD clade</taxon>
        <taxon>Panicoideae</taxon>
        <taxon>Panicodae</taxon>
        <taxon>Paniceae</taxon>
        <taxon>Panicinae</taxon>
        <taxon>Panicum</taxon>
        <taxon>Panicum sect. Panicum</taxon>
    </lineage>
</organism>
<accession>A0A2T7DSI2</accession>
<keyword evidence="2" id="KW-1185">Reference proteome</keyword>
<protein>
    <submittedName>
        <fullName evidence="1">Uncharacterized protein</fullName>
    </submittedName>
</protein>
<dbReference type="EMBL" id="CM009753">
    <property type="protein sequence ID" value="PUZ58532.1"/>
    <property type="molecule type" value="Genomic_DNA"/>
</dbReference>
<gene>
    <name evidence="1" type="ORF">GQ55_5G516700</name>
</gene>
<evidence type="ECO:0000313" key="1">
    <source>
        <dbReference type="EMBL" id="PUZ58532.1"/>
    </source>
</evidence>
<sequence>MGLCRWGALTWYQSRGPGFDPSRPRISAARFPLRLSCAETCCGLCRARTP</sequence>
<dbReference type="Proteomes" id="UP000244336">
    <property type="component" value="Chromosome 5"/>
</dbReference>
<proteinExistence type="predicted"/>
<reference evidence="1 2" key="1">
    <citation type="submission" date="2018-04" db="EMBL/GenBank/DDBJ databases">
        <title>WGS assembly of Panicum hallii var. hallii HAL2.</title>
        <authorList>
            <person name="Lovell J."/>
            <person name="Jenkins J."/>
            <person name="Lowry D."/>
            <person name="Mamidi S."/>
            <person name="Sreedasyam A."/>
            <person name="Weng X."/>
            <person name="Barry K."/>
            <person name="Bonette J."/>
            <person name="Campitelli B."/>
            <person name="Daum C."/>
            <person name="Gordon S."/>
            <person name="Gould B."/>
            <person name="Lipzen A."/>
            <person name="MacQueen A."/>
            <person name="Palacio-Mejia J."/>
            <person name="Plott C."/>
            <person name="Shakirov E."/>
            <person name="Shu S."/>
            <person name="Yoshinaga Y."/>
            <person name="Zane M."/>
            <person name="Rokhsar D."/>
            <person name="Grimwood J."/>
            <person name="Schmutz J."/>
            <person name="Juenger T."/>
        </authorList>
    </citation>
    <scope>NUCLEOTIDE SEQUENCE [LARGE SCALE GENOMIC DNA]</scope>
    <source>
        <strain evidence="2">cv. HAL2</strain>
    </source>
</reference>
<dbReference type="Gramene" id="PUZ58532">
    <property type="protein sequence ID" value="PUZ58532"/>
    <property type="gene ID" value="GQ55_5G516700"/>
</dbReference>